<evidence type="ECO:0000256" key="2">
    <source>
        <dbReference type="ARBA" id="ARBA00010942"/>
    </source>
</evidence>
<evidence type="ECO:0000256" key="4">
    <source>
        <dbReference type="ARBA" id="ARBA00022475"/>
    </source>
</evidence>
<feature type="transmembrane region" description="Helical" evidence="9">
    <location>
        <begin position="367"/>
        <end position="391"/>
    </location>
</feature>
<keyword evidence="3" id="KW-0813">Transport</keyword>
<keyword evidence="7 9" id="KW-1133">Transmembrane helix</keyword>
<dbReference type="GO" id="GO:0009636">
    <property type="term" value="P:response to toxic substance"/>
    <property type="evidence" value="ECO:0007669"/>
    <property type="project" value="UniProtKB-ARBA"/>
</dbReference>
<feature type="transmembrane region" description="Helical" evidence="9">
    <location>
        <begin position="397"/>
        <end position="418"/>
    </location>
</feature>
<evidence type="ECO:0000313" key="11">
    <source>
        <dbReference type="Proteomes" id="UP000316714"/>
    </source>
</evidence>
<dbReference type="Gene3D" id="3.30.70.1430">
    <property type="entry name" value="Multidrug efflux transporter AcrB pore domain"/>
    <property type="match status" value="2"/>
</dbReference>
<dbReference type="PRINTS" id="PR00702">
    <property type="entry name" value="ACRIFLAVINRP"/>
</dbReference>
<protein>
    <submittedName>
        <fullName evidence="10">Efflux pump membrane transporter BepE</fullName>
    </submittedName>
</protein>
<comment type="subcellular location">
    <subcellularLocation>
        <location evidence="1">Cell inner membrane</location>
        <topology evidence="1">Multi-pass membrane protein</topology>
    </subcellularLocation>
</comment>
<dbReference type="GO" id="GO:0005886">
    <property type="term" value="C:plasma membrane"/>
    <property type="evidence" value="ECO:0007669"/>
    <property type="project" value="UniProtKB-SubCell"/>
</dbReference>
<dbReference type="SUPFAM" id="SSF82693">
    <property type="entry name" value="Multidrug efflux transporter AcrB pore domain, PN1, PN2, PC1 and PC2 subdomains"/>
    <property type="match status" value="4"/>
</dbReference>
<dbReference type="Gene3D" id="3.30.2090.10">
    <property type="entry name" value="Multidrug efflux transporter AcrB TolC docking domain, DN and DC subdomains"/>
    <property type="match status" value="2"/>
</dbReference>
<dbReference type="Gene3D" id="1.20.1640.10">
    <property type="entry name" value="Multidrug efflux transporter AcrB transmembrane domain"/>
    <property type="match status" value="2"/>
</dbReference>
<dbReference type="InterPro" id="IPR001036">
    <property type="entry name" value="Acrflvin-R"/>
</dbReference>
<feature type="transmembrane region" description="Helical" evidence="9">
    <location>
        <begin position="439"/>
        <end position="458"/>
    </location>
</feature>
<dbReference type="AlphaFoldDB" id="A0A5C5UYA5"/>
<keyword evidence="8 9" id="KW-0472">Membrane</keyword>
<feature type="transmembrane region" description="Helical" evidence="9">
    <location>
        <begin position="968"/>
        <end position="987"/>
    </location>
</feature>
<feature type="transmembrane region" description="Helical" evidence="9">
    <location>
        <begin position="926"/>
        <end position="947"/>
    </location>
</feature>
<evidence type="ECO:0000256" key="9">
    <source>
        <dbReference type="SAM" id="Phobius"/>
    </source>
</evidence>
<dbReference type="NCBIfam" id="TIGR00915">
    <property type="entry name" value="2A0602"/>
    <property type="match status" value="1"/>
</dbReference>
<dbReference type="InterPro" id="IPR004764">
    <property type="entry name" value="MdtF-like"/>
</dbReference>
<dbReference type="Pfam" id="PF00873">
    <property type="entry name" value="ACR_tran"/>
    <property type="match status" value="1"/>
</dbReference>
<evidence type="ECO:0000256" key="7">
    <source>
        <dbReference type="ARBA" id="ARBA00022989"/>
    </source>
</evidence>
<evidence type="ECO:0000256" key="1">
    <source>
        <dbReference type="ARBA" id="ARBA00004429"/>
    </source>
</evidence>
<keyword evidence="6 9" id="KW-0812">Transmembrane</keyword>
<dbReference type="Proteomes" id="UP000316714">
    <property type="component" value="Unassembled WGS sequence"/>
</dbReference>
<dbReference type="GO" id="GO:0015562">
    <property type="term" value="F:efflux transmembrane transporter activity"/>
    <property type="evidence" value="ECO:0007669"/>
    <property type="project" value="InterPro"/>
</dbReference>
<dbReference type="FunFam" id="3.30.70.1430:FF:000001">
    <property type="entry name" value="Efflux pump membrane transporter"/>
    <property type="match status" value="1"/>
</dbReference>
<dbReference type="EMBL" id="SIHJ01000005">
    <property type="protein sequence ID" value="TWT30435.1"/>
    <property type="molecule type" value="Genomic_DNA"/>
</dbReference>
<keyword evidence="11" id="KW-1185">Reference proteome</keyword>
<dbReference type="NCBIfam" id="NF000282">
    <property type="entry name" value="RND_permease_1"/>
    <property type="match status" value="1"/>
</dbReference>
<dbReference type="Gene3D" id="3.30.70.1320">
    <property type="entry name" value="Multidrug efflux transporter AcrB pore domain like"/>
    <property type="match status" value="1"/>
</dbReference>
<dbReference type="FunFam" id="1.20.1640.10:FF:000001">
    <property type="entry name" value="Efflux pump membrane transporter"/>
    <property type="match status" value="1"/>
</dbReference>
<dbReference type="PANTHER" id="PTHR32063:SF13">
    <property type="entry name" value="MULTIDRUG EFFLUX PUMP SUBUNIT ACRB-RELATED"/>
    <property type="match status" value="1"/>
</dbReference>
<feature type="transmembrane region" description="Helical" evidence="9">
    <location>
        <begin position="871"/>
        <end position="889"/>
    </location>
</feature>
<sequence length="1041" mass="111472">MSRFFIHRPIFASVISIVIVLAGAVAQRGLPISKFPEISPPTVQVSCSYPGASAKVVAETVAAPIEQEVNGVEDMLYLSSVSSDDGSYKLTVTFEIGVDLDMATVLVQNRVAIAEPKLPEDVRRQGITTKKQSTQILQFITLTSPDGSTSDLDLSNYATRFIKDELARIDGVGSVEILGADEYSMRVWLDPHKLKARQLTTEDVVNAIREQNVQVAAGRIGEPPAPKGTAFQYSVNTLGRLRDVEQFGNIIIKTADGVRFTRVRDVARVELGSKSYSVSSKFNGAPSTNIAIYQLPGANALDIAARVHETMAKLAKNFPPGIAYEIPFDTTKFVEASIEEVYSTLFVAVLLVVLVIFVFLQDWRATLIPCAAIPVALIGAFGVMAAIGFSINMLTLFGVVLAIGIVVDDSIVVVENTARWLDEGLPPKQAAERAMEEMTGPVIATTLVLLAVFVPTAFMGGITGQLYKQFALTISAAVVLSSVNALSLSPALCGILMRPTQEVRNPFFKLFNKGFDSVASVYKSVIGGTVRVVPLTLLIFVGLVAVTGLGFARLPTGFMPTEDQGYAFANVQLPDSASLQRTEEVIARVDRVLANTPGVRDRVLVSGYSMLSGSRGSNSGMAAIVFEPWGDRTAEQTAQDAIVENLRREFSEIEEAIAIAFVPPPIDGLGNASGFQMQLLDQGDVGLVELQNSANNLIAAGRGQSNLNARSLNTTFRAGVPQLFADVDRDKVKSQNIPLSSVFGTLQAYLGSAYVNDFNRFGRTYQVRVQAAEQFRASPDDIAMLDVRNAAGQMSPLGSLLTVNHSLGPQLVTRYNLYPTAQINGEPAAGVSSGQALSLMEQMADQSLPPGVGYAWTGMSYQEKQTGNEQYFIFALAIVFVFLVLAAQYESWVQPAAVIAVVPLAALGVVVMLMARGMDNNTYTQIGVVLLVALASKNAILIVEFAAEQRKKGLSLREAAVSAAELRFRAILMTAFSSILGFLPLLVSSGAGAASRQAVGNAVVGGMIAATISSLLFVPTFFVVFRGLGEWAAGKPADRPV</sequence>
<dbReference type="RefSeq" id="WP_146568788.1">
    <property type="nucleotide sequence ID" value="NZ_SIHJ01000005.1"/>
</dbReference>
<proteinExistence type="inferred from homology"/>
<dbReference type="PANTHER" id="PTHR32063">
    <property type="match status" value="1"/>
</dbReference>
<evidence type="ECO:0000256" key="6">
    <source>
        <dbReference type="ARBA" id="ARBA00022692"/>
    </source>
</evidence>
<name>A0A5C5UYA5_9BACT</name>
<reference evidence="10 11" key="1">
    <citation type="submission" date="2019-02" db="EMBL/GenBank/DDBJ databases">
        <title>Deep-cultivation of Planctomycetes and their phenomic and genomic characterization uncovers novel biology.</title>
        <authorList>
            <person name="Wiegand S."/>
            <person name="Jogler M."/>
            <person name="Boedeker C."/>
            <person name="Pinto D."/>
            <person name="Vollmers J."/>
            <person name="Rivas-Marin E."/>
            <person name="Kohn T."/>
            <person name="Peeters S.H."/>
            <person name="Heuer A."/>
            <person name="Rast P."/>
            <person name="Oberbeckmann S."/>
            <person name="Bunk B."/>
            <person name="Jeske O."/>
            <person name="Meyerdierks A."/>
            <person name="Storesund J.E."/>
            <person name="Kallscheuer N."/>
            <person name="Luecker S."/>
            <person name="Lage O.M."/>
            <person name="Pohl T."/>
            <person name="Merkel B.J."/>
            <person name="Hornburger P."/>
            <person name="Mueller R.-W."/>
            <person name="Bruemmer F."/>
            <person name="Labrenz M."/>
            <person name="Spormann A.M."/>
            <person name="Op Den Camp H."/>
            <person name="Overmann J."/>
            <person name="Amann R."/>
            <person name="Jetten M.S.M."/>
            <person name="Mascher T."/>
            <person name="Medema M.H."/>
            <person name="Devos D.P."/>
            <person name="Kaster A.-K."/>
            <person name="Ovreas L."/>
            <person name="Rohde M."/>
            <person name="Galperin M.Y."/>
            <person name="Jogler C."/>
        </authorList>
    </citation>
    <scope>NUCLEOTIDE SEQUENCE [LARGE SCALE GENOMIC DNA]</scope>
    <source>
        <strain evidence="10 11">KOR34</strain>
    </source>
</reference>
<dbReference type="OrthoDB" id="220575at2"/>
<dbReference type="Gene3D" id="3.30.70.1440">
    <property type="entry name" value="Multidrug efflux transporter AcrB pore domain"/>
    <property type="match status" value="1"/>
</dbReference>
<gene>
    <name evidence="10" type="primary">bepE_3</name>
    <name evidence="10" type="ORF">KOR34_49940</name>
</gene>
<dbReference type="GO" id="GO:0042910">
    <property type="term" value="F:xenobiotic transmembrane transporter activity"/>
    <property type="evidence" value="ECO:0007669"/>
    <property type="project" value="TreeGrafter"/>
</dbReference>
<organism evidence="10 11">
    <name type="scientific">Posidoniimonas corsicana</name>
    <dbReference type="NCBI Taxonomy" id="1938618"/>
    <lineage>
        <taxon>Bacteria</taxon>
        <taxon>Pseudomonadati</taxon>
        <taxon>Planctomycetota</taxon>
        <taxon>Planctomycetia</taxon>
        <taxon>Pirellulales</taxon>
        <taxon>Lacipirellulaceae</taxon>
        <taxon>Posidoniimonas</taxon>
    </lineage>
</organism>
<keyword evidence="5" id="KW-0997">Cell inner membrane</keyword>
<comment type="similarity">
    <text evidence="2">Belongs to the resistance-nodulation-cell division (RND) (TC 2.A.6) family.</text>
</comment>
<feature type="transmembrane region" description="Helical" evidence="9">
    <location>
        <begin position="999"/>
        <end position="1025"/>
    </location>
</feature>
<evidence type="ECO:0000313" key="10">
    <source>
        <dbReference type="EMBL" id="TWT30435.1"/>
    </source>
</evidence>
<keyword evidence="4" id="KW-1003">Cell membrane</keyword>
<dbReference type="InterPro" id="IPR027463">
    <property type="entry name" value="AcrB_DN_DC_subdom"/>
</dbReference>
<dbReference type="SUPFAM" id="SSF82866">
    <property type="entry name" value="Multidrug efflux transporter AcrB transmembrane domain"/>
    <property type="match status" value="2"/>
</dbReference>
<accession>A0A5C5UYA5</accession>
<evidence type="ECO:0000256" key="8">
    <source>
        <dbReference type="ARBA" id="ARBA00023136"/>
    </source>
</evidence>
<feature type="transmembrane region" description="Helical" evidence="9">
    <location>
        <begin position="341"/>
        <end position="360"/>
    </location>
</feature>
<feature type="transmembrane region" description="Helical" evidence="9">
    <location>
        <begin position="896"/>
        <end position="914"/>
    </location>
</feature>
<comment type="caution">
    <text evidence="10">The sequence shown here is derived from an EMBL/GenBank/DDBJ whole genome shotgun (WGS) entry which is preliminary data.</text>
</comment>
<evidence type="ECO:0000256" key="3">
    <source>
        <dbReference type="ARBA" id="ARBA00022448"/>
    </source>
</evidence>
<dbReference type="SUPFAM" id="SSF82714">
    <property type="entry name" value="Multidrug efflux transporter AcrB TolC docking domain, DN and DC subdomains"/>
    <property type="match status" value="2"/>
</dbReference>
<feature type="transmembrane region" description="Helical" evidence="9">
    <location>
        <begin position="532"/>
        <end position="552"/>
    </location>
</feature>
<evidence type="ECO:0000256" key="5">
    <source>
        <dbReference type="ARBA" id="ARBA00022519"/>
    </source>
</evidence>
<feature type="transmembrane region" description="Helical" evidence="9">
    <location>
        <begin position="470"/>
        <end position="497"/>
    </location>
</feature>